<reference evidence="6 7" key="1">
    <citation type="submission" date="2014-12" db="EMBL/GenBank/DDBJ databases">
        <title>Draft genome sequences of 29 type strains of Enterococci.</title>
        <authorList>
            <person name="Zhong Z."/>
            <person name="Sun Z."/>
            <person name="Liu W."/>
            <person name="Zhang W."/>
            <person name="Zhang H."/>
        </authorList>
    </citation>
    <scope>NUCLEOTIDE SEQUENCE [LARGE SCALE GENOMIC DNA]</scope>
    <source>
        <strain evidence="6 7">DSM 17029</strain>
    </source>
</reference>
<dbReference type="PANTHER" id="PTHR32332">
    <property type="entry name" value="2-NITROPROPANE DIOXYGENASE"/>
    <property type="match status" value="1"/>
</dbReference>
<evidence type="ECO:0000313" key="7">
    <source>
        <dbReference type="Proteomes" id="UP000181884"/>
    </source>
</evidence>
<comment type="function">
    <text evidence="1">Nitronate monooxygenase that uses molecular oxygen to catalyze the oxidative denitrification of alkyl nitronates. Acts on propionate 3-nitronate (P3N), the presumed physiological substrate. Probably functions in the detoxification of P3N, a metabolic poison produced by plants and fungi as a defense mechanism.</text>
</comment>
<evidence type="ECO:0000256" key="1">
    <source>
        <dbReference type="ARBA" id="ARBA00003535"/>
    </source>
</evidence>
<dbReference type="Gene3D" id="3.20.20.70">
    <property type="entry name" value="Aldolase class I"/>
    <property type="match status" value="1"/>
</dbReference>
<keyword evidence="3" id="KW-0285">Flavoprotein</keyword>
<dbReference type="GO" id="GO:0018580">
    <property type="term" value="F:nitronate monooxygenase activity"/>
    <property type="evidence" value="ECO:0007669"/>
    <property type="project" value="InterPro"/>
</dbReference>
<dbReference type="Pfam" id="PF03060">
    <property type="entry name" value="NMO"/>
    <property type="match status" value="2"/>
</dbReference>
<gene>
    <name evidence="6" type="ORF">RU97_GL000888</name>
</gene>
<comment type="caution">
    <text evidence="6">The sequence shown here is derived from an EMBL/GenBank/DDBJ whole genome shotgun (WGS) entry which is preliminary data.</text>
</comment>
<dbReference type="PANTHER" id="PTHR32332:SF20">
    <property type="entry name" value="2-NITROPROPANE DIOXYGENASE-LIKE PROTEIN"/>
    <property type="match status" value="1"/>
</dbReference>
<name>A0A1L8RHT6_9ENTE</name>
<evidence type="ECO:0000256" key="5">
    <source>
        <dbReference type="ARBA" id="ARBA00023002"/>
    </source>
</evidence>
<dbReference type="SUPFAM" id="SSF51412">
    <property type="entry name" value="Inosine monophosphate dehydrogenase (IMPDH)"/>
    <property type="match status" value="1"/>
</dbReference>
<dbReference type="STRING" id="214095.RU97_GL000888"/>
<sequence length="196" mass="20188">MLGIKYPLFQGAMAQISRHELVIAVSNAGGLGVLASGSMDASTLRAEIKACKAGTDQPFAVNLMLMMPNIAELVEVVIEEKVPIVTTGAGTPKAFIPQLQAAGIKIFPVIATVAQALKMAQLGVDGVVAEGTEAGGHVGETATFPLVRQVAQAVTIPVIAAGGIADGHGHRGQLCIGGLWCSDWHSLFSFGRSTDS</sequence>
<evidence type="ECO:0000256" key="3">
    <source>
        <dbReference type="ARBA" id="ARBA00022630"/>
    </source>
</evidence>
<organism evidence="6 7">
    <name type="scientific">Enterococcus canis</name>
    <dbReference type="NCBI Taxonomy" id="214095"/>
    <lineage>
        <taxon>Bacteria</taxon>
        <taxon>Bacillati</taxon>
        <taxon>Bacillota</taxon>
        <taxon>Bacilli</taxon>
        <taxon>Lactobacillales</taxon>
        <taxon>Enterococcaceae</taxon>
        <taxon>Enterococcus</taxon>
    </lineage>
</organism>
<dbReference type="CDD" id="cd04730">
    <property type="entry name" value="NPD_like"/>
    <property type="match status" value="1"/>
</dbReference>
<evidence type="ECO:0000256" key="2">
    <source>
        <dbReference type="ARBA" id="ARBA00013457"/>
    </source>
</evidence>
<evidence type="ECO:0000313" key="6">
    <source>
        <dbReference type="EMBL" id="OJG19317.1"/>
    </source>
</evidence>
<keyword evidence="4" id="KW-0288">FMN</keyword>
<keyword evidence="5" id="KW-0560">Oxidoreductase</keyword>
<protein>
    <recommendedName>
        <fullName evidence="2">Probable nitronate monooxygenase</fullName>
    </recommendedName>
</protein>
<keyword evidence="7" id="KW-1185">Reference proteome</keyword>
<dbReference type="AlphaFoldDB" id="A0A1L8RHT6"/>
<dbReference type="Proteomes" id="UP000181884">
    <property type="component" value="Unassembled WGS sequence"/>
</dbReference>
<dbReference type="InterPro" id="IPR013785">
    <property type="entry name" value="Aldolase_TIM"/>
</dbReference>
<dbReference type="EMBL" id="JXKH01000002">
    <property type="protein sequence ID" value="OJG19317.1"/>
    <property type="molecule type" value="Genomic_DNA"/>
</dbReference>
<dbReference type="InterPro" id="IPR004136">
    <property type="entry name" value="NMO"/>
</dbReference>
<proteinExistence type="predicted"/>
<accession>A0A1L8RHT6</accession>
<evidence type="ECO:0000256" key="4">
    <source>
        <dbReference type="ARBA" id="ARBA00022643"/>
    </source>
</evidence>